<evidence type="ECO:0008006" key="4">
    <source>
        <dbReference type="Google" id="ProtNLM"/>
    </source>
</evidence>
<dbReference type="OrthoDB" id="408152at2759"/>
<proteinExistence type="predicted"/>
<sequence>MDTFLKILYPLPEPNRRRDRPMQVLCLGISRSGTESLQAALILLGYDGVAHGFEWWLDRVHDSITWTSMAQAKFRSAGHESVSPLTRDDFDRVLGDRAATTDVPTVWFAQELLQAYPEAQVVLNYREDVEAWKTSFRQSVLPIIDSTRYQFMRFFQSELFWAIRLTNMCWPRWYKHDFERYAADSYLTHYATLEALLASQQRPFLRWKPSDGWAPLCRFLKRPVPAQKFPHGNFATEFGPKLMVTDAHRLRRAKQNLILIICLVVVPVIACMDLVLELATRT</sequence>
<feature type="transmembrane region" description="Helical" evidence="1">
    <location>
        <begin position="257"/>
        <end position="276"/>
    </location>
</feature>
<dbReference type="STRING" id="1220924.W2S6E2"/>
<name>W2S6E2_CYPE1</name>
<dbReference type="EMBL" id="KB822715">
    <property type="protein sequence ID" value="ETN44271.1"/>
    <property type="molecule type" value="Genomic_DNA"/>
</dbReference>
<keyword evidence="1" id="KW-0812">Transmembrane</keyword>
<organism evidence="2 3">
    <name type="scientific">Cyphellophora europaea (strain CBS 101466)</name>
    <name type="common">Phialophora europaea</name>
    <dbReference type="NCBI Taxonomy" id="1220924"/>
    <lineage>
        <taxon>Eukaryota</taxon>
        <taxon>Fungi</taxon>
        <taxon>Dikarya</taxon>
        <taxon>Ascomycota</taxon>
        <taxon>Pezizomycotina</taxon>
        <taxon>Eurotiomycetes</taxon>
        <taxon>Chaetothyriomycetidae</taxon>
        <taxon>Chaetothyriales</taxon>
        <taxon>Cyphellophoraceae</taxon>
        <taxon>Cyphellophora</taxon>
    </lineage>
</organism>
<evidence type="ECO:0000313" key="3">
    <source>
        <dbReference type="Proteomes" id="UP000030752"/>
    </source>
</evidence>
<evidence type="ECO:0000313" key="2">
    <source>
        <dbReference type="EMBL" id="ETN44271.1"/>
    </source>
</evidence>
<dbReference type="PANTHER" id="PTHR36978">
    <property type="entry name" value="P-LOOP CONTAINING NUCLEOTIDE TRIPHOSPHATE HYDROLASE"/>
    <property type="match status" value="1"/>
</dbReference>
<dbReference type="Gene3D" id="3.40.50.300">
    <property type="entry name" value="P-loop containing nucleotide triphosphate hydrolases"/>
    <property type="match status" value="1"/>
</dbReference>
<dbReference type="VEuPathDB" id="FungiDB:HMPREF1541_10451"/>
<reference evidence="2 3" key="1">
    <citation type="submission" date="2013-03" db="EMBL/GenBank/DDBJ databases">
        <title>The Genome Sequence of Phialophora europaea CBS 101466.</title>
        <authorList>
            <consortium name="The Broad Institute Genomics Platform"/>
            <person name="Cuomo C."/>
            <person name="de Hoog S."/>
            <person name="Gorbushina A."/>
            <person name="Walker B."/>
            <person name="Young S.K."/>
            <person name="Zeng Q."/>
            <person name="Gargeya S."/>
            <person name="Fitzgerald M."/>
            <person name="Haas B."/>
            <person name="Abouelleil A."/>
            <person name="Allen A.W."/>
            <person name="Alvarado L."/>
            <person name="Arachchi H.M."/>
            <person name="Berlin A.M."/>
            <person name="Chapman S.B."/>
            <person name="Gainer-Dewar J."/>
            <person name="Goldberg J."/>
            <person name="Griggs A."/>
            <person name="Gujja S."/>
            <person name="Hansen M."/>
            <person name="Howarth C."/>
            <person name="Imamovic A."/>
            <person name="Ireland A."/>
            <person name="Larimer J."/>
            <person name="McCowan C."/>
            <person name="Murphy C."/>
            <person name="Pearson M."/>
            <person name="Poon T.W."/>
            <person name="Priest M."/>
            <person name="Roberts A."/>
            <person name="Saif S."/>
            <person name="Shea T."/>
            <person name="Sisk P."/>
            <person name="Sykes S."/>
            <person name="Wortman J."/>
            <person name="Nusbaum C."/>
            <person name="Birren B."/>
        </authorList>
    </citation>
    <scope>NUCLEOTIDE SEQUENCE [LARGE SCALE GENOMIC DNA]</scope>
    <source>
        <strain evidence="2 3">CBS 101466</strain>
    </source>
</reference>
<keyword evidence="1" id="KW-1133">Transmembrane helix</keyword>
<dbReference type="HOGENOM" id="CLU_061199_0_1_1"/>
<dbReference type="InParanoid" id="W2S6E2"/>
<keyword evidence="3" id="KW-1185">Reference proteome</keyword>
<dbReference type="eggNOG" id="ENOG502TIC0">
    <property type="taxonomic scope" value="Eukaryota"/>
</dbReference>
<gene>
    <name evidence="2" type="ORF">HMPREF1541_10451</name>
</gene>
<dbReference type="Proteomes" id="UP000030752">
    <property type="component" value="Unassembled WGS sequence"/>
</dbReference>
<dbReference type="InterPro" id="IPR040632">
    <property type="entry name" value="Sulfotransfer_4"/>
</dbReference>
<protein>
    <recommendedName>
        <fullName evidence="4">P-loop containing nucleoside triphosphate hydrolase protein</fullName>
    </recommendedName>
</protein>
<dbReference type="InterPro" id="IPR027417">
    <property type="entry name" value="P-loop_NTPase"/>
</dbReference>
<dbReference type="SUPFAM" id="SSF52540">
    <property type="entry name" value="P-loop containing nucleoside triphosphate hydrolases"/>
    <property type="match status" value="1"/>
</dbReference>
<dbReference type="Pfam" id="PF17784">
    <property type="entry name" value="Sulfotransfer_4"/>
    <property type="match status" value="1"/>
</dbReference>
<evidence type="ECO:0000256" key="1">
    <source>
        <dbReference type="SAM" id="Phobius"/>
    </source>
</evidence>
<dbReference type="RefSeq" id="XP_008713344.1">
    <property type="nucleotide sequence ID" value="XM_008715122.1"/>
</dbReference>
<accession>W2S6E2</accession>
<dbReference type="GeneID" id="19977790"/>
<dbReference type="PANTHER" id="PTHR36978:SF4">
    <property type="entry name" value="P-LOOP CONTAINING NUCLEOSIDE TRIPHOSPHATE HYDROLASE PROTEIN"/>
    <property type="match status" value="1"/>
</dbReference>
<keyword evidence="1" id="KW-0472">Membrane</keyword>
<dbReference type="AlphaFoldDB" id="W2S6E2"/>